<organism evidence="1 2">
    <name type="scientific">Methylobacterium phyllostachyos</name>
    <dbReference type="NCBI Taxonomy" id="582672"/>
    <lineage>
        <taxon>Bacteria</taxon>
        <taxon>Pseudomonadati</taxon>
        <taxon>Pseudomonadota</taxon>
        <taxon>Alphaproteobacteria</taxon>
        <taxon>Hyphomicrobiales</taxon>
        <taxon>Methylobacteriaceae</taxon>
        <taxon>Methylobacterium</taxon>
    </lineage>
</organism>
<evidence type="ECO:0000313" key="1">
    <source>
        <dbReference type="EMBL" id="SDN14830.1"/>
    </source>
</evidence>
<accession>A0A1G9Z0M7</accession>
<sequence length="56" mass="5777">MVAVALMPGHTDGTGDVAIRPLRQPPGAALQTLWSASVRADEGGNPIFRSPILPAV</sequence>
<reference evidence="2" key="1">
    <citation type="submission" date="2016-10" db="EMBL/GenBank/DDBJ databases">
        <authorList>
            <person name="Varghese N."/>
            <person name="Submissions S."/>
        </authorList>
    </citation>
    <scope>NUCLEOTIDE SEQUENCE [LARGE SCALE GENOMIC DNA]</scope>
    <source>
        <strain evidence="2">BL47</strain>
    </source>
</reference>
<dbReference type="EMBL" id="FNHS01000006">
    <property type="protein sequence ID" value="SDN14830.1"/>
    <property type="molecule type" value="Genomic_DNA"/>
</dbReference>
<keyword evidence="2" id="KW-1185">Reference proteome</keyword>
<proteinExistence type="predicted"/>
<dbReference type="AlphaFoldDB" id="A0A1G9Z0M7"/>
<protein>
    <submittedName>
        <fullName evidence="1">Uncharacterized protein</fullName>
    </submittedName>
</protein>
<dbReference type="Proteomes" id="UP000198704">
    <property type="component" value="Unassembled WGS sequence"/>
</dbReference>
<evidence type="ECO:0000313" key="2">
    <source>
        <dbReference type="Proteomes" id="UP000198704"/>
    </source>
</evidence>
<gene>
    <name evidence="1" type="ORF">SAMN05216360_10652</name>
</gene>
<name>A0A1G9Z0M7_9HYPH</name>